<evidence type="ECO:0000313" key="3">
    <source>
        <dbReference type="Proteomes" id="UP000220691"/>
    </source>
</evidence>
<dbReference type="PANTHER" id="PTHR37305">
    <property type="entry name" value="INTEGRAL MEMBRANE PROTEIN-RELATED"/>
    <property type="match status" value="1"/>
</dbReference>
<gene>
    <name evidence="2" type="ORF">CN553_23470</name>
</gene>
<dbReference type="PANTHER" id="PTHR37305:SF1">
    <property type="entry name" value="MEMBRANE PROTEIN"/>
    <property type="match status" value="1"/>
</dbReference>
<comment type="caution">
    <text evidence="2">The sequence shown here is derived from an EMBL/GenBank/DDBJ whole genome shotgun (WGS) entry which is preliminary data.</text>
</comment>
<organism evidence="2 3">
    <name type="scientific">Bacillus cereus</name>
    <dbReference type="NCBI Taxonomy" id="1396"/>
    <lineage>
        <taxon>Bacteria</taxon>
        <taxon>Bacillati</taxon>
        <taxon>Bacillota</taxon>
        <taxon>Bacilli</taxon>
        <taxon>Bacillales</taxon>
        <taxon>Bacillaceae</taxon>
        <taxon>Bacillus</taxon>
        <taxon>Bacillus cereus group</taxon>
    </lineage>
</organism>
<feature type="transmembrane region" description="Helical" evidence="1">
    <location>
        <begin position="228"/>
        <end position="252"/>
    </location>
</feature>
<dbReference type="RefSeq" id="WP_098127395.1">
    <property type="nucleotide sequence ID" value="NZ_NUAN01000167.1"/>
</dbReference>
<dbReference type="AlphaFoldDB" id="A0A9X6U836"/>
<feature type="transmembrane region" description="Helical" evidence="1">
    <location>
        <begin position="170"/>
        <end position="194"/>
    </location>
</feature>
<dbReference type="EMBL" id="NUAN01000167">
    <property type="protein sequence ID" value="PEN88561.1"/>
    <property type="molecule type" value="Genomic_DNA"/>
</dbReference>
<keyword evidence="1" id="KW-0472">Membrane</keyword>
<proteinExistence type="predicted"/>
<sequence>MFKLIQNEFLKLHAKKSIYILIGVIALLEILGTVLLVKWGEADSLSGSYLDFASSHVDLIIVITTFFGITTASRTITEEFQKGTIKQLLIRPRKRVTILFSKYITVLLAMLIFVLSSTCIDMIIGGIVMDSSETELTLAIVFKTILYQLVSPFFFATLAFFFANVFRKSVLSVIISLFFYFLQGAIHMALLMVAKSIAKFVVFLHLDLRVYDNNNLISGDVTPPFADFSFTTSLLLIIVYFTILLVASSMLFRKRDVL</sequence>
<keyword evidence="1" id="KW-0812">Transmembrane</keyword>
<dbReference type="Proteomes" id="UP000220691">
    <property type="component" value="Unassembled WGS sequence"/>
</dbReference>
<name>A0A9X6U836_BACCE</name>
<evidence type="ECO:0000313" key="2">
    <source>
        <dbReference type="EMBL" id="PEN88561.1"/>
    </source>
</evidence>
<reference evidence="2 3" key="1">
    <citation type="submission" date="2017-09" db="EMBL/GenBank/DDBJ databases">
        <title>Large-scale bioinformatics analysis of Bacillus genomes uncovers conserved roles of natural products in bacterial physiology.</title>
        <authorList>
            <consortium name="Agbiome Team Llc"/>
            <person name="Bleich R.M."/>
            <person name="Kirk G.J."/>
            <person name="Santa Maria K.C."/>
            <person name="Allen S.E."/>
            <person name="Farag S."/>
            <person name="Shank E.A."/>
            <person name="Bowers A."/>
        </authorList>
    </citation>
    <scope>NUCLEOTIDE SEQUENCE [LARGE SCALE GENOMIC DNA]</scope>
    <source>
        <strain evidence="2 3">AFS027647</strain>
    </source>
</reference>
<feature type="transmembrane region" description="Helical" evidence="1">
    <location>
        <begin position="145"/>
        <end position="163"/>
    </location>
</feature>
<evidence type="ECO:0000256" key="1">
    <source>
        <dbReference type="SAM" id="Phobius"/>
    </source>
</evidence>
<accession>A0A9X6U836</accession>
<dbReference type="Pfam" id="PF12730">
    <property type="entry name" value="ABC2_membrane_4"/>
    <property type="match status" value="1"/>
</dbReference>
<protein>
    <submittedName>
        <fullName evidence="2">ABC transporter permease</fullName>
    </submittedName>
</protein>
<feature type="transmembrane region" description="Helical" evidence="1">
    <location>
        <begin position="59"/>
        <end position="77"/>
    </location>
</feature>
<feature type="transmembrane region" description="Helical" evidence="1">
    <location>
        <begin position="18"/>
        <end position="39"/>
    </location>
</feature>
<keyword evidence="1" id="KW-1133">Transmembrane helix</keyword>
<feature type="transmembrane region" description="Helical" evidence="1">
    <location>
        <begin position="98"/>
        <end position="125"/>
    </location>
</feature>